<accession>A0AAN7YRT7</accession>
<evidence type="ECO:0000313" key="5">
    <source>
        <dbReference type="Proteomes" id="UP001310890"/>
    </source>
</evidence>
<dbReference type="GO" id="GO:0006405">
    <property type="term" value="P:RNA export from nucleus"/>
    <property type="evidence" value="ECO:0007669"/>
    <property type="project" value="TreeGrafter"/>
</dbReference>
<dbReference type="PANTHER" id="PTHR11223">
    <property type="entry name" value="EXPORTIN 1/5"/>
    <property type="match status" value="1"/>
</dbReference>
<dbReference type="SUPFAM" id="SSF48371">
    <property type="entry name" value="ARM repeat"/>
    <property type="match status" value="1"/>
</dbReference>
<organism evidence="4 5">
    <name type="scientific">Meristemomyces frigidus</name>
    <dbReference type="NCBI Taxonomy" id="1508187"/>
    <lineage>
        <taxon>Eukaryota</taxon>
        <taxon>Fungi</taxon>
        <taxon>Dikarya</taxon>
        <taxon>Ascomycota</taxon>
        <taxon>Pezizomycotina</taxon>
        <taxon>Dothideomycetes</taxon>
        <taxon>Dothideomycetidae</taxon>
        <taxon>Mycosphaerellales</taxon>
        <taxon>Teratosphaeriaceae</taxon>
        <taxon>Meristemomyces</taxon>
    </lineage>
</organism>
<dbReference type="EMBL" id="JAVRRL010000023">
    <property type="protein sequence ID" value="KAK5113493.1"/>
    <property type="molecule type" value="Genomic_DNA"/>
</dbReference>
<protein>
    <recommendedName>
        <fullName evidence="6">Importin N-terminal domain-containing protein</fullName>
    </recommendedName>
</protein>
<dbReference type="InterPro" id="IPR045478">
    <property type="entry name" value="Exportin-5_C"/>
</dbReference>
<dbReference type="GO" id="GO:0005049">
    <property type="term" value="F:nuclear export signal receptor activity"/>
    <property type="evidence" value="ECO:0007669"/>
    <property type="project" value="InterPro"/>
</dbReference>
<reference evidence="4" key="1">
    <citation type="submission" date="2023-08" db="EMBL/GenBank/DDBJ databases">
        <title>Black Yeasts Isolated from many extreme environments.</title>
        <authorList>
            <person name="Coleine C."/>
            <person name="Stajich J.E."/>
            <person name="Selbmann L."/>
        </authorList>
    </citation>
    <scope>NUCLEOTIDE SEQUENCE</scope>
    <source>
        <strain evidence="4">CCFEE 5401</strain>
    </source>
</reference>
<dbReference type="InterPro" id="IPR001494">
    <property type="entry name" value="Importin-beta_N"/>
</dbReference>
<feature type="domain" description="Exportin-5 C-terminal" evidence="3">
    <location>
        <begin position="350"/>
        <end position="1198"/>
    </location>
</feature>
<dbReference type="GO" id="GO:0005634">
    <property type="term" value="C:nucleus"/>
    <property type="evidence" value="ECO:0007669"/>
    <property type="project" value="TreeGrafter"/>
</dbReference>
<gene>
    <name evidence="4" type="ORF">LTR62_003362</name>
</gene>
<dbReference type="GO" id="GO:0003723">
    <property type="term" value="F:RNA binding"/>
    <property type="evidence" value="ECO:0007669"/>
    <property type="project" value="TreeGrafter"/>
</dbReference>
<dbReference type="Proteomes" id="UP001310890">
    <property type="component" value="Unassembled WGS sequence"/>
</dbReference>
<comment type="caution">
    <text evidence="4">The sequence shown here is derived from an EMBL/GenBank/DDBJ whole genome shotgun (WGS) entry which is preliminary data.</text>
</comment>
<dbReference type="GO" id="GO:0042565">
    <property type="term" value="C:RNA nuclear export complex"/>
    <property type="evidence" value="ECO:0007669"/>
    <property type="project" value="TreeGrafter"/>
</dbReference>
<sequence length="1248" mass="139658">MEGTGDGAFDIHWQAPNVSAHVDSIRNALSATLNPRISNERRQEALQHLESLKQQPDAPQYGFTLADDYDLDPAIRYFGLQLLEFSVRYRWTGYGQAQIGQIITWVKCLAGSLRQQDAAFLRNKVAQLWVEVAKRCWGSEWMDMDALLLGLWERDLQLCKGPVHKIFVLEVLGLLSEDVMVVEDAVAGLRLDVLGAALNEIVLPQAFFEVEGSKRKRLGFAEGSQGWCGRLCEFAAACVKQARMGQQAEVWEECATKALTVLRSVMGWISIDAAVEVGCVDAFFLPFHGDAVAMQVAASETLLALLSREYRTHWHESWARLQQSAMSPERVGLLRQAFDAAACGPGEDDAKYTLRKKLSELLSVLADGLAQHPDRLISDKLDLPAFFDLLLYVLQSTSLVISIPVLHSWSKMMPVQENTIIDLVSQALGTLVQTCSERLLRYENLPTDSEDEVVMFLDEDFDTVPERHAFLGNYRRYCSGIIQAIGRTRPIEALQHVLGQMRQMLQAGPYRGMNTGSWSRNALSVLQFDAQFNVVASALKGFSLWCADVQALGQDDALLAKVEADRTSAEGALREWCYGVIAVSVDDPEVASAVLQILVMVLRTVKPSSDFVLHVVQHLFTIQINDVPAHQAYSDAVKSFEVLRVVELQKLALAHADELLDVYSDLEPRVNELAERHSDQPRLIWGYKAFLFMIIHRATSIERTARMARLQQMLKPVYDAWSDPSLSSAVSSLQNCCEMLGTGDLAEFYKTYRFDQIQDWSAQQLDEAGQAKQQGIKDLNDALPLRMTKTMLSATTERLQPSSEDLSIASALWEDIIPTILPSLLQMIRQAQAFHNMSNWSHLPPELQVVVKRTLQDRFWQSGISNESKEDFYARISGSKASYEGFASVVRGTMRNLREQGYHILYLMTKFDERFYSIPDLTTPLAEVLFRDAECLSANHLHPLINLATGLVSRCPSHYRRQFLPPLLIQLFTKLDAKVSAEWESIGAANESRAGEDEELGDEMRTESVLRQLTFSMVSFVAFLLEFDRQHDPALANHTNGHAHSPSRSSLNDLVLSDPTILEPMLLFCTHALRMRDTRCCTTITRVFRTIIPLFTSTTAPAPQVREFICTEVLKACITSLHEPYFADMQKDLAALIAHIINLYQNAQLTDTPRQVLLSLPDMSERKIEKAFAKIAGKGGSERQQRAVVLDLLDGVRGVSIYEAGKVGRDGGQKKNGVAQQYMEVNREGIEEGQEVGLEGVAGLFGEG</sequence>
<comment type="similarity">
    <text evidence="1">Belongs to the exportin family.</text>
</comment>
<evidence type="ECO:0008006" key="6">
    <source>
        <dbReference type="Google" id="ProtNLM"/>
    </source>
</evidence>
<dbReference type="InterPro" id="IPR016024">
    <property type="entry name" value="ARM-type_fold"/>
</dbReference>
<evidence type="ECO:0000313" key="4">
    <source>
        <dbReference type="EMBL" id="KAK5113493.1"/>
    </source>
</evidence>
<feature type="domain" description="Importin N-terminal" evidence="2">
    <location>
        <begin position="47"/>
        <end position="128"/>
    </location>
</feature>
<evidence type="ECO:0000259" key="2">
    <source>
        <dbReference type="Pfam" id="PF03810"/>
    </source>
</evidence>
<dbReference type="Pfam" id="PF19273">
    <property type="entry name" value="Exportin-5"/>
    <property type="match status" value="1"/>
</dbReference>
<name>A0AAN7YRT7_9PEZI</name>
<proteinExistence type="inferred from homology"/>
<dbReference type="Gene3D" id="1.25.10.10">
    <property type="entry name" value="Leucine-rich Repeat Variant"/>
    <property type="match status" value="1"/>
</dbReference>
<dbReference type="InterPro" id="IPR045065">
    <property type="entry name" value="XPO1/5"/>
</dbReference>
<dbReference type="PANTHER" id="PTHR11223:SF3">
    <property type="entry name" value="EXPORTIN-5"/>
    <property type="match status" value="1"/>
</dbReference>
<dbReference type="InterPro" id="IPR011989">
    <property type="entry name" value="ARM-like"/>
</dbReference>
<evidence type="ECO:0000259" key="3">
    <source>
        <dbReference type="Pfam" id="PF19273"/>
    </source>
</evidence>
<evidence type="ECO:0000256" key="1">
    <source>
        <dbReference type="ARBA" id="ARBA00009466"/>
    </source>
</evidence>
<dbReference type="Pfam" id="PF03810">
    <property type="entry name" value="IBN_N"/>
    <property type="match status" value="1"/>
</dbReference>
<dbReference type="GO" id="GO:0005737">
    <property type="term" value="C:cytoplasm"/>
    <property type="evidence" value="ECO:0007669"/>
    <property type="project" value="TreeGrafter"/>
</dbReference>
<dbReference type="GO" id="GO:0006611">
    <property type="term" value="P:protein export from nucleus"/>
    <property type="evidence" value="ECO:0007669"/>
    <property type="project" value="InterPro"/>
</dbReference>
<dbReference type="AlphaFoldDB" id="A0AAN7YRT7"/>
<dbReference type="GO" id="GO:0031267">
    <property type="term" value="F:small GTPase binding"/>
    <property type="evidence" value="ECO:0007669"/>
    <property type="project" value="InterPro"/>
</dbReference>